<dbReference type="EMBL" id="JADCNL010000558">
    <property type="protein sequence ID" value="KAG0446688.1"/>
    <property type="molecule type" value="Genomic_DNA"/>
</dbReference>
<sequence length="129" mass="14599">MDKTKLKRQCSWSQKNKAGHFQTSTSERVALFLLNPVIVGFDKDYAVYKSIIQVLLEWQKLRTAQVGTTLQVAKSTGGRLDKESSQLYGFSPQKLGRMGFTHLLQKEFLQQNFANSQLPTISSTGKENK</sequence>
<gene>
    <name evidence="1" type="ORF">HPP92_028704</name>
</gene>
<comment type="caution">
    <text evidence="1">The sequence shown here is derived from an EMBL/GenBank/DDBJ whole genome shotgun (WGS) entry which is preliminary data.</text>
</comment>
<keyword evidence="2" id="KW-1185">Reference proteome</keyword>
<dbReference type="Proteomes" id="UP000636800">
    <property type="component" value="Unassembled WGS sequence"/>
</dbReference>
<organism evidence="1 2">
    <name type="scientific">Vanilla planifolia</name>
    <name type="common">Vanilla</name>
    <dbReference type="NCBI Taxonomy" id="51239"/>
    <lineage>
        <taxon>Eukaryota</taxon>
        <taxon>Viridiplantae</taxon>
        <taxon>Streptophyta</taxon>
        <taxon>Embryophyta</taxon>
        <taxon>Tracheophyta</taxon>
        <taxon>Spermatophyta</taxon>
        <taxon>Magnoliopsida</taxon>
        <taxon>Liliopsida</taxon>
        <taxon>Asparagales</taxon>
        <taxon>Orchidaceae</taxon>
        <taxon>Vanilloideae</taxon>
        <taxon>Vanilleae</taxon>
        <taxon>Vanilla</taxon>
    </lineage>
</organism>
<name>A0A835P873_VANPL</name>
<evidence type="ECO:0000313" key="1">
    <source>
        <dbReference type="EMBL" id="KAG0446688.1"/>
    </source>
</evidence>
<protein>
    <submittedName>
        <fullName evidence="1">Uncharacterized protein</fullName>
    </submittedName>
</protein>
<proteinExistence type="predicted"/>
<dbReference type="AlphaFoldDB" id="A0A835P873"/>
<accession>A0A835P873</accession>
<evidence type="ECO:0000313" key="2">
    <source>
        <dbReference type="Proteomes" id="UP000636800"/>
    </source>
</evidence>
<reference evidence="1 2" key="1">
    <citation type="journal article" date="2020" name="Nat. Food">
        <title>A phased Vanilla planifolia genome enables genetic improvement of flavour and production.</title>
        <authorList>
            <person name="Hasing T."/>
            <person name="Tang H."/>
            <person name="Brym M."/>
            <person name="Khazi F."/>
            <person name="Huang T."/>
            <person name="Chambers A.H."/>
        </authorList>
    </citation>
    <scope>NUCLEOTIDE SEQUENCE [LARGE SCALE GENOMIC DNA]</scope>
    <source>
        <tissue evidence="1">Leaf</tissue>
    </source>
</reference>